<dbReference type="CDD" id="cd00610">
    <property type="entry name" value="OAT_like"/>
    <property type="match status" value="1"/>
</dbReference>
<evidence type="ECO:0000256" key="11">
    <source>
        <dbReference type="ARBA" id="ARBA00033660"/>
    </source>
</evidence>
<dbReference type="FunCoup" id="T1FNB9">
    <property type="interactions" value="122"/>
</dbReference>
<dbReference type="SUPFAM" id="SSF53383">
    <property type="entry name" value="PLP-dependent transferases"/>
    <property type="match status" value="1"/>
</dbReference>
<dbReference type="InterPro" id="IPR015421">
    <property type="entry name" value="PyrdxlP-dep_Trfase_major"/>
</dbReference>
<reference evidence="42" key="1">
    <citation type="submission" date="2012-12" db="EMBL/GenBank/DDBJ databases">
        <authorList>
            <person name="Hellsten U."/>
            <person name="Grimwood J."/>
            <person name="Chapman J.A."/>
            <person name="Shapiro H."/>
            <person name="Aerts A."/>
            <person name="Otillar R.P."/>
            <person name="Terry A.Y."/>
            <person name="Boore J.L."/>
            <person name="Simakov O."/>
            <person name="Marletaz F."/>
            <person name="Cho S.-J."/>
            <person name="Edsinger-Gonzales E."/>
            <person name="Havlak P."/>
            <person name="Kuo D.-H."/>
            <person name="Larsson T."/>
            <person name="Lv J."/>
            <person name="Arendt D."/>
            <person name="Savage R."/>
            <person name="Osoegawa K."/>
            <person name="de Jong P."/>
            <person name="Lindberg D.R."/>
            <person name="Seaver E.C."/>
            <person name="Weisblat D.A."/>
            <person name="Putnam N.H."/>
            <person name="Grigoriev I.V."/>
            <person name="Rokhsar D.S."/>
        </authorList>
    </citation>
    <scope>NUCLEOTIDE SEQUENCE</scope>
</reference>
<evidence type="ECO:0000256" key="38">
    <source>
        <dbReference type="ARBA" id="ARBA00058068"/>
    </source>
</evidence>
<dbReference type="EC" id="2.6.1.18" evidence="28"/>
<evidence type="ECO:0000256" key="34">
    <source>
        <dbReference type="ARBA" id="ARBA00048560"/>
    </source>
</evidence>
<evidence type="ECO:0000256" key="14">
    <source>
        <dbReference type="ARBA" id="ARBA00041662"/>
    </source>
</evidence>
<dbReference type="InterPro" id="IPR005814">
    <property type="entry name" value="Aminotrans_3"/>
</dbReference>
<comment type="catalytic activity">
    <reaction evidence="20">
        <text>(R)-3-amino-2-methylpropanoate + pyruvate = 2-methyl-3-oxopropanoate + L-alanine</text>
        <dbReference type="Rhea" id="RHEA:18393"/>
        <dbReference type="ChEBI" id="CHEBI:15361"/>
        <dbReference type="ChEBI" id="CHEBI:57700"/>
        <dbReference type="ChEBI" id="CHEBI:57731"/>
        <dbReference type="ChEBI" id="CHEBI:57972"/>
        <dbReference type="EC" id="2.6.1.40"/>
    </reaction>
    <physiologicalReaction direction="left-to-right" evidence="20">
        <dbReference type="Rhea" id="RHEA:18394"/>
    </physiologicalReaction>
</comment>
<dbReference type="EC" id="2.6.1.44" evidence="5"/>
<dbReference type="Gene3D" id="3.90.1150.10">
    <property type="entry name" value="Aspartate Aminotransferase, domain 1"/>
    <property type="match status" value="1"/>
</dbReference>
<evidence type="ECO:0000256" key="13">
    <source>
        <dbReference type="ARBA" id="ARBA00039862"/>
    </source>
</evidence>
<comment type="catalytic activity">
    <reaction evidence="37">
        <text>N(omega),N('omega)-dimethyl-L-arginine + glyoxylate = 5-(3,3'-dimethylguanidino)-2-oxopentanoate + glycine</text>
        <dbReference type="Rhea" id="RHEA:77315"/>
        <dbReference type="ChEBI" id="CHEBI:36655"/>
        <dbReference type="ChEBI" id="CHEBI:57305"/>
        <dbReference type="ChEBI" id="CHEBI:197308"/>
        <dbReference type="ChEBI" id="CHEBI:197310"/>
    </reaction>
</comment>
<comment type="catalytic activity">
    <reaction evidence="27">
        <text>2-oxopentanoate + N(omega),N(omega)-dimethyl-L-arginine = 5-(3,3-dimethylguanidino)-2-oxopentanoate + L-2-aminopentanoate</text>
        <dbReference type="Rhea" id="RHEA:77359"/>
        <dbReference type="ChEBI" id="CHEBI:28644"/>
        <dbReference type="ChEBI" id="CHEBI:58326"/>
        <dbReference type="ChEBI" id="CHEBI:58441"/>
        <dbReference type="ChEBI" id="CHEBI:197301"/>
    </reaction>
</comment>
<dbReference type="GO" id="GO:0016223">
    <property type="term" value="F:beta-alanine:pyruvate transaminase activity"/>
    <property type="evidence" value="ECO:0007669"/>
    <property type="project" value="UniProtKB-EC"/>
</dbReference>
<evidence type="ECO:0000256" key="18">
    <source>
        <dbReference type="ARBA" id="ARBA00043669"/>
    </source>
</evidence>
<protein>
    <recommendedName>
        <fullName evidence="13">Alanine--glyoxylate aminotransferase 2, mitochondrial</fullName>
        <ecNumber evidence="28">2.6.1.18</ecNumber>
        <ecNumber evidence="12">2.6.1.40</ecNumber>
        <ecNumber evidence="5">2.6.1.44</ecNumber>
    </recommendedName>
    <alternativeName>
        <fullName evidence="14">(R)-3-amino-2-methylpropionate--pyruvate transaminase</fullName>
    </alternativeName>
    <alternativeName>
        <fullName evidence="16">Beta-ALAAT II</fullName>
    </alternativeName>
    <alternativeName>
        <fullName evidence="17">Beta-alanine-pyruvate aminotransferase</fullName>
    </alternativeName>
    <alternativeName>
        <fullName evidence="30">D-3-aminoisobutyrate-pyruvate aminotransferase</fullName>
    </alternativeName>
    <alternativeName>
        <fullName evidence="15">D-AIBAT</fullName>
    </alternativeName>
    <alternativeName>
        <fullName evidence="29">D-beta-aminoisobutyrate-pyruvate aminotransferase</fullName>
    </alternativeName>
</protein>
<evidence type="ECO:0000256" key="6">
    <source>
        <dbReference type="ARBA" id="ARBA00022576"/>
    </source>
</evidence>
<organism evidence="41 42">
    <name type="scientific">Helobdella robusta</name>
    <name type="common">Californian leech</name>
    <dbReference type="NCBI Taxonomy" id="6412"/>
    <lineage>
        <taxon>Eukaryota</taxon>
        <taxon>Metazoa</taxon>
        <taxon>Spiralia</taxon>
        <taxon>Lophotrochozoa</taxon>
        <taxon>Annelida</taxon>
        <taxon>Clitellata</taxon>
        <taxon>Hirudinea</taxon>
        <taxon>Rhynchobdellida</taxon>
        <taxon>Glossiphoniidae</taxon>
        <taxon>Helobdella</taxon>
    </lineage>
</organism>
<reference evidence="40 42" key="2">
    <citation type="journal article" date="2013" name="Nature">
        <title>Insights into bilaterian evolution from three spiralian genomes.</title>
        <authorList>
            <person name="Simakov O."/>
            <person name="Marletaz F."/>
            <person name="Cho S.J."/>
            <person name="Edsinger-Gonzales E."/>
            <person name="Havlak P."/>
            <person name="Hellsten U."/>
            <person name="Kuo D.H."/>
            <person name="Larsson T."/>
            <person name="Lv J."/>
            <person name="Arendt D."/>
            <person name="Savage R."/>
            <person name="Osoegawa K."/>
            <person name="de Jong P."/>
            <person name="Grimwood J."/>
            <person name="Chapman J.A."/>
            <person name="Shapiro H."/>
            <person name="Aerts A."/>
            <person name="Otillar R.P."/>
            <person name="Terry A.Y."/>
            <person name="Boore J.L."/>
            <person name="Grigoriev I.V."/>
            <person name="Lindberg D.R."/>
            <person name="Seaver E.C."/>
            <person name="Weisblat D.A."/>
            <person name="Putnam N.H."/>
            <person name="Rokhsar D.S."/>
        </authorList>
    </citation>
    <scope>NUCLEOTIDE SEQUENCE</scope>
</reference>
<evidence type="ECO:0000256" key="8">
    <source>
        <dbReference type="ARBA" id="ARBA00022898"/>
    </source>
</evidence>
<dbReference type="Gene3D" id="3.40.640.10">
    <property type="entry name" value="Type I PLP-dependent aspartate aminotransferase-like (Major domain)"/>
    <property type="match status" value="1"/>
</dbReference>
<keyword evidence="42" id="KW-1185">Reference proteome</keyword>
<evidence type="ECO:0000256" key="24">
    <source>
        <dbReference type="ARBA" id="ARBA00043777"/>
    </source>
</evidence>
<comment type="catalytic activity">
    <reaction evidence="21">
        <text>N(omega),N(omega)-dimethyl-L-arginine + oxaloacetate = 5-(3,3-dimethylguanidino)-2-oxopentanoate + L-aspartate</text>
        <dbReference type="Rhea" id="RHEA:77343"/>
        <dbReference type="ChEBI" id="CHEBI:16452"/>
        <dbReference type="ChEBI" id="CHEBI:29991"/>
        <dbReference type="ChEBI" id="CHEBI:58326"/>
        <dbReference type="ChEBI" id="CHEBI:197301"/>
    </reaction>
</comment>
<evidence type="ECO:0000256" key="35">
    <source>
        <dbReference type="ARBA" id="ARBA00048760"/>
    </source>
</evidence>
<comment type="catalytic activity">
    <reaction evidence="36">
        <text>oxaloacetate + L-alanine = L-aspartate + pyruvate</text>
        <dbReference type="Rhea" id="RHEA:77347"/>
        <dbReference type="ChEBI" id="CHEBI:15361"/>
        <dbReference type="ChEBI" id="CHEBI:16452"/>
        <dbReference type="ChEBI" id="CHEBI:29991"/>
        <dbReference type="ChEBI" id="CHEBI:57972"/>
    </reaction>
</comment>
<comment type="catalytic activity">
    <reaction evidence="25">
        <text>N(omega),N('omega)-dimethyl-L-arginine + pyruvate = 5-(3,3'-dimethylguanidino)-2-oxopentanoate + L-alanine</text>
        <dbReference type="Rhea" id="RHEA:77307"/>
        <dbReference type="ChEBI" id="CHEBI:15361"/>
        <dbReference type="ChEBI" id="CHEBI:57972"/>
        <dbReference type="ChEBI" id="CHEBI:197308"/>
        <dbReference type="ChEBI" id="CHEBI:197310"/>
    </reaction>
</comment>
<keyword evidence="7" id="KW-0808">Transferase</keyword>
<evidence type="ECO:0000256" key="32">
    <source>
        <dbReference type="ARBA" id="ARBA00048264"/>
    </source>
</evidence>
<dbReference type="RefSeq" id="XP_009022349.1">
    <property type="nucleotide sequence ID" value="XM_009024101.1"/>
</dbReference>
<evidence type="ECO:0000313" key="41">
    <source>
        <dbReference type="EnsemblMetazoa" id="HelroP185816"/>
    </source>
</evidence>
<keyword evidence="9" id="KW-0809">Transit peptide</keyword>
<dbReference type="STRING" id="6412.T1FNB9"/>
<dbReference type="GO" id="GO:0005739">
    <property type="term" value="C:mitochondrion"/>
    <property type="evidence" value="ECO:0000318"/>
    <property type="project" value="GO_Central"/>
</dbReference>
<dbReference type="Pfam" id="PF00202">
    <property type="entry name" value="Aminotran_3"/>
    <property type="match status" value="1"/>
</dbReference>
<dbReference type="PIRSF" id="PIRSF000521">
    <property type="entry name" value="Transaminase_4ab_Lys_Orn"/>
    <property type="match status" value="1"/>
</dbReference>
<accession>T1FNB9</accession>
<comment type="similarity">
    <text evidence="3 39">Belongs to the class-III pyridoxal-phosphate-dependent aminotransferase family.</text>
</comment>
<comment type="cofactor">
    <cofactor evidence="1">
        <name>pyridoxal 5'-phosphate</name>
        <dbReference type="ChEBI" id="CHEBI:597326"/>
    </cofactor>
</comment>
<dbReference type="PROSITE" id="PS00600">
    <property type="entry name" value="AA_TRANSFER_CLASS_3"/>
    <property type="match status" value="1"/>
</dbReference>
<comment type="catalytic activity">
    <reaction evidence="24">
        <text>L-ornithine + pyruvate = 5-amino-2-oxopentanoate + L-alanine</text>
        <dbReference type="Rhea" id="RHEA:77327"/>
        <dbReference type="ChEBI" id="CHEBI:15361"/>
        <dbReference type="ChEBI" id="CHEBI:46911"/>
        <dbReference type="ChEBI" id="CHEBI:57972"/>
        <dbReference type="ChEBI" id="CHEBI:58802"/>
    </reaction>
</comment>
<dbReference type="GO" id="GO:0009436">
    <property type="term" value="P:glyoxylate catabolic process"/>
    <property type="evidence" value="ECO:0000318"/>
    <property type="project" value="GO_Central"/>
</dbReference>
<comment type="subunit">
    <text evidence="4">Homotetramer.</text>
</comment>
<evidence type="ECO:0000256" key="20">
    <source>
        <dbReference type="ARBA" id="ARBA00043726"/>
    </source>
</evidence>
<dbReference type="GO" id="GO:0047305">
    <property type="term" value="F:(R)-3-amino-2-methylpropionate-pyruvate transaminase activity"/>
    <property type="evidence" value="ECO:0007669"/>
    <property type="project" value="UniProtKB-EC"/>
</dbReference>
<evidence type="ECO:0000256" key="31">
    <source>
        <dbReference type="ARBA" id="ARBA00047892"/>
    </source>
</evidence>
<comment type="catalytic activity">
    <reaction evidence="19">
        <text>(2S)-2-aminobutanoate + glyoxylate = 2-oxobutanoate + glycine</text>
        <dbReference type="Rhea" id="RHEA:77339"/>
        <dbReference type="ChEBI" id="CHEBI:16763"/>
        <dbReference type="ChEBI" id="CHEBI:36655"/>
        <dbReference type="ChEBI" id="CHEBI:57305"/>
        <dbReference type="ChEBI" id="CHEBI:74359"/>
    </reaction>
</comment>
<evidence type="ECO:0000256" key="2">
    <source>
        <dbReference type="ARBA" id="ARBA00004173"/>
    </source>
</evidence>
<dbReference type="OMA" id="MVPGFKY"/>
<evidence type="ECO:0000256" key="26">
    <source>
        <dbReference type="ARBA" id="ARBA00043825"/>
    </source>
</evidence>
<dbReference type="InterPro" id="IPR049704">
    <property type="entry name" value="Aminotrans_3_PPA_site"/>
</dbReference>
<evidence type="ECO:0000256" key="15">
    <source>
        <dbReference type="ARBA" id="ARBA00041845"/>
    </source>
</evidence>
<dbReference type="InterPro" id="IPR015424">
    <property type="entry name" value="PyrdxlP-dep_Trfase"/>
</dbReference>
<evidence type="ECO:0000256" key="39">
    <source>
        <dbReference type="RuleBase" id="RU003560"/>
    </source>
</evidence>
<dbReference type="GO" id="GO:0019481">
    <property type="term" value="P:L-alanine catabolic process, by transamination"/>
    <property type="evidence" value="ECO:0000318"/>
    <property type="project" value="GO_Central"/>
</dbReference>
<evidence type="ECO:0000313" key="42">
    <source>
        <dbReference type="Proteomes" id="UP000015101"/>
    </source>
</evidence>
<dbReference type="KEGG" id="hro:HELRODRAFT_185816"/>
<evidence type="ECO:0000256" key="28">
    <source>
        <dbReference type="ARBA" id="ARBA00044055"/>
    </source>
</evidence>
<keyword evidence="6" id="KW-0032">Aminotransferase</keyword>
<dbReference type="InterPro" id="IPR015422">
    <property type="entry name" value="PyrdxlP-dep_Trfase_small"/>
</dbReference>
<evidence type="ECO:0000256" key="7">
    <source>
        <dbReference type="ARBA" id="ARBA00022679"/>
    </source>
</evidence>
<dbReference type="PANTHER" id="PTHR45688:SF3">
    <property type="entry name" value="ALANINE--GLYOXYLATE AMINOTRANSFERASE 2, MITOCHONDRIAL"/>
    <property type="match status" value="1"/>
</dbReference>
<evidence type="ECO:0000256" key="3">
    <source>
        <dbReference type="ARBA" id="ARBA00008954"/>
    </source>
</evidence>
<comment type="function">
    <text evidence="38">Multifunctional aminotransferase with a broad substrate specificity. Catalyzes the conversion of glyoxylate to glycine using alanine as the amino donor. Catalyzes metabolism of not L- but the D-isomer of D-beta-aminoisobutyric acid to generate 2-methyl-3-oxopropanoate and alanine. Catalyzes the transfer of the amino group from beta-alanine to pyruvate to yield L-alanine and 3-oxopropanoate. Can metabolize NG-monomethyl-L-arginine (NMMA), asymmetric NG,NG-dimethyl-L-arginine (ADMA) and symmetric NG,N'G-dimethyl-L-arginine (SDMA). ADMA is a potent inhibitor of nitric-oxide (NO) synthase, and this activity provides mechanism through which the kidney regulates blood pressure.</text>
</comment>
<comment type="catalytic activity">
    <reaction evidence="23">
        <text>N(omega)-methyl-L-arginine + pyruvate = 5-(3-methylguanidino)-2-oxopentanoate + L-alanine</text>
        <dbReference type="Rhea" id="RHEA:77319"/>
        <dbReference type="ChEBI" id="CHEBI:15361"/>
        <dbReference type="ChEBI" id="CHEBI:57972"/>
        <dbReference type="ChEBI" id="CHEBI:114953"/>
        <dbReference type="ChEBI" id="CHEBI:197314"/>
    </reaction>
</comment>
<evidence type="ECO:0000256" key="12">
    <source>
        <dbReference type="ARBA" id="ARBA00039130"/>
    </source>
</evidence>
<dbReference type="GeneID" id="20210316"/>
<dbReference type="PANTHER" id="PTHR45688">
    <property type="match status" value="1"/>
</dbReference>
<name>T1FNB9_HELRO</name>
<dbReference type="OrthoDB" id="10261433at2759"/>
<evidence type="ECO:0000256" key="30">
    <source>
        <dbReference type="ARBA" id="ARBA00044258"/>
    </source>
</evidence>
<evidence type="ECO:0000256" key="29">
    <source>
        <dbReference type="ARBA" id="ARBA00044257"/>
    </source>
</evidence>
<comment type="subcellular location">
    <subcellularLocation>
        <location evidence="2">Mitochondrion</location>
    </subcellularLocation>
</comment>
<dbReference type="HOGENOM" id="CLU_016922_8_0_1"/>
<evidence type="ECO:0000256" key="17">
    <source>
        <dbReference type="ARBA" id="ARBA00042669"/>
    </source>
</evidence>
<evidence type="ECO:0000256" key="19">
    <source>
        <dbReference type="ARBA" id="ARBA00043679"/>
    </source>
</evidence>
<dbReference type="GO" id="GO:0030170">
    <property type="term" value="F:pyridoxal phosphate binding"/>
    <property type="evidence" value="ECO:0007669"/>
    <property type="project" value="InterPro"/>
</dbReference>
<evidence type="ECO:0000256" key="5">
    <source>
        <dbReference type="ARBA" id="ARBA00013049"/>
    </source>
</evidence>
<dbReference type="CTD" id="20210316"/>
<keyword evidence="8 39" id="KW-0663">Pyridoxal phosphate</keyword>
<dbReference type="AlphaFoldDB" id="T1FNB9"/>
<proteinExistence type="inferred from homology"/>
<comment type="catalytic activity">
    <reaction evidence="31">
        <text>N(omega),N(omega)-dimethyl-L-arginine + glyoxylate = 5-(3,3-dimethylguanidino)-2-oxopentanoate + glycine</text>
        <dbReference type="Rhea" id="RHEA:77311"/>
        <dbReference type="ChEBI" id="CHEBI:36655"/>
        <dbReference type="ChEBI" id="CHEBI:57305"/>
        <dbReference type="ChEBI" id="CHEBI:58326"/>
        <dbReference type="ChEBI" id="CHEBI:197301"/>
    </reaction>
</comment>
<comment type="catalytic activity">
    <reaction evidence="26">
        <text>3-oxopropanoate + L-alanine = beta-alanine + pyruvate</text>
        <dbReference type="Rhea" id="RHEA:14077"/>
        <dbReference type="ChEBI" id="CHEBI:15361"/>
        <dbReference type="ChEBI" id="CHEBI:33190"/>
        <dbReference type="ChEBI" id="CHEBI:57966"/>
        <dbReference type="ChEBI" id="CHEBI:57972"/>
        <dbReference type="EC" id="2.6.1.18"/>
    </reaction>
    <physiologicalReaction direction="right-to-left" evidence="26">
        <dbReference type="Rhea" id="RHEA:14079"/>
    </physiologicalReaction>
</comment>
<dbReference type="EC" id="2.6.1.40" evidence="12"/>
<evidence type="ECO:0000256" key="22">
    <source>
        <dbReference type="ARBA" id="ARBA00043751"/>
    </source>
</evidence>
<gene>
    <name evidence="41" type="primary">20210316</name>
    <name evidence="40" type="ORF">HELRODRAFT_185816</name>
</gene>
<dbReference type="GO" id="GO:0008453">
    <property type="term" value="F:alanine-glyoxylate transaminase activity"/>
    <property type="evidence" value="ECO:0000318"/>
    <property type="project" value="GO_Central"/>
</dbReference>
<evidence type="ECO:0000256" key="10">
    <source>
        <dbReference type="ARBA" id="ARBA00023128"/>
    </source>
</evidence>
<evidence type="ECO:0000256" key="25">
    <source>
        <dbReference type="ARBA" id="ARBA00043798"/>
    </source>
</evidence>
<dbReference type="EMBL" id="KB097106">
    <property type="protein sequence ID" value="ESN99588.1"/>
    <property type="molecule type" value="Genomic_DNA"/>
</dbReference>
<evidence type="ECO:0000313" key="40">
    <source>
        <dbReference type="EMBL" id="ESN99588.1"/>
    </source>
</evidence>
<comment type="catalytic activity">
    <reaction evidence="34">
        <text>N(omega),N(omega)-dimethyl-L-arginine + 2-oxobutanoate = 5-(3,3-dimethylguanidino)-2-oxopentanoate + (2S)-2-aminobutanoate</text>
        <dbReference type="Rhea" id="RHEA:77351"/>
        <dbReference type="ChEBI" id="CHEBI:16763"/>
        <dbReference type="ChEBI" id="CHEBI:58326"/>
        <dbReference type="ChEBI" id="CHEBI:74359"/>
        <dbReference type="ChEBI" id="CHEBI:197301"/>
    </reaction>
</comment>
<evidence type="ECO:0000256" key="16">
    <source>
        <dbReference type="ARBA" id="ARBA00042611"/>
    </source>
</evidence>
<comment type="catalytic activity">
    <reaction evidence="11">
        <text>glyoxylate + L-alanine = glycine + pyruvate</text>
        <dbReference type="Rhea" id="RHEA:24248"/>
        <dbReference type="ChEBI" id="CHEBI:15361"/>
        <dbReference type="ChEBI" id="CHEBI:36655"/>
        <dbReference type="ChEBI" id="CHEBI:57305"/>
        <dbReference type="ChEBI" id="CHEBI:57972"/>
        <dbReference type="EC" id="2.6.1.44"/>
    </reaction>
    <physiologicalReaction direction="left-to-right" evidence="11">
        <dbReference type="Rhea" id="RHEA:24249"/>
    </physiologicalReaction>
</comment>
<reference evidence="41" key="3">
    <citation type="submission" date="2015-06" db="UniProtKB">
        <authorList>
            <consortium name="EnsemblMetazoa"/>
        </authorList>
    </citation>
    <scope>IDENTIFICATION</scope>
</reference>
<evidence type="ECO:0000256" key="37">
    <source>
        <dbReference type="ARBA" id="ARBA00049480"/>
    </source>
</evidence>
<dbReference type="eggNOG" id="KOG1404">
    <property type="taxonomic scope" value="Eukaryota"/>
</dbReference>
<comment type="catalytic activity">
    <reaction evidence="32">
        <text>L-ornithine + glyoxylate = 5-amino-2-oxopentanoate + glycine</text>
        <dbReference type="Rhea" id="RHEA:77331"/>
        <dbReference type="ChEBI" id="CHEBI:36655"/>
        <dbReference type="ChEBI" id="CHEBI:46911"/>
        <dbReference type="ChEBI" id="CHEBI:57305"/>
        <dbReference type="ChEBI" id="CHEBI:58802"/>
    </reaction>
</comment>
<dbReference type="EMBL" id="AMQM01005824">
    <property type="status" value="NOT_ANNOTATED_CDS"/>
    <property type="molecule type" value="Genomic_DNA"/>
</dbReference>
<sequence>MPACDFKPRPYTGPSYEDALKARRDFFNPGLVTAFGRPLLLHQGYMQWLWDQSGKRYLDMAAGIVTVSVGHCHPKTVKALAEQNITLWHAPSIFLSEAAITYATKLASKLPGNLKSVYLTNSGTEANDLALHMARLYTGRFDIISLQNAYHGGSPHLMGTTAMNTWKHSVPGGFGGHQTVVPDVYRGPWGGSKCRDSIVQTTRNCNCKDGCCEANERYLEQLENTLKFSIPKVGPAAFIAESIQGAGGVVQFPKDYLKKAFQMIRAKGGLCISDEVQTGFTRTGSHFWGFEAHGVVPDIVTMAKGIGNGFPLAAVVTTHEIAKPLSSALHFNTFGGDPLACAVGSAVLDTLESEKCMENSDEVGSHLLRELQKLRDSNKFVGDVRGKGLMVGLEMVQNKETKEPLPLEKVNAVWNEILDLGVVLTKGGISGNVFRLKPPLCITKDDVNFAVSVITKAINKHLK</sequence>
<evidence type="ECO:0000256" key="33">
    <source>
        <dbReference type="ARBA" id="ARBA00048500"/>
    </source>
</evidence>
<comment type="catalytic activity">
    <reaction evidence="22">
        <text>2-oxobutanoate + L-alanine = (2S)-2-aminobutanoate + pyruvate</text>
        <dbReference type="Rhea" id="RHEA:77355"/>
        <dbReference type="ChEBI" id="CHEBI:15361"/>
        <dbReference type="ChEBI" id="CHEBI:16763"/>
        <dbReference type="ChEBI" id="CHEBI:57972"/>
        <dbReference type="ChEBI" id="CHEBI:74359"/>
        <dbReference type="EC" id="2.6.1.44"/>
    </reaction>
</comment>
<dbReference type="EnsemblMetazoa" id="HelroT185816">
    <property type="protein sequence ID" value="HelroP185816"/>
    <property type="gene ID" value="HelroG185816"/>
</dbReference>
<dbReference type="InParanoid" id="T1FNB9"/>
<evidence type="ECO:0000256" key="1">
    <source>
        <dbReference type="ARBA" id="ARBA00001933"/>
    </source>
</evidence>
<evidence type="ECO:0000256" key="23">
    <source>
        <dbReference type="ARBA" id="ARBA00043758"/>
    </source>
</evidence>
<evidence type="ECO:0000256" key="27">
    <source>
        <dbReference type="ARBA" id="ARBA00043826"/>
    </source>
</evidence>
<evidence type="ECO:0000256" key="36">
    <source>
        <dbReference type="ARBA" id="ARBA00048916"/>
    </source>
</evidence>
<evidence type="ECO:0000256" key="21">
    <source>
        <dbReference type="ARBA" id="ARBA00043749"/>
    </source>
</evidence>
<comment type="catalytic activity">
    <reaction evidence="18">
        <text>N(omega),N(omega)-dimethyl-L-arginine + pyruvate = 5-(3,3-dimethylguanidino)-2-oxopentanoate + L-alanine</text>
        <dbReference type="Rhea" id="RHEA:77303"/>
        <dbReference type="ChEBI" id="CHEBI:15361"/>
        <dbReference type="ChEBI" id="CHEBI:57972"/>
        <dbReference type="ChEBI" id="CHEBI:58326"/>
        <dbReference type="ChEBI" id="CHEBI:197301"/>
    </reaction>
</comment>
<keyword evidence="10" id="KW-0496">Mitochondrion</keyword>
<evidence type="ECO:0000256" key="4">
    <source>
        <dbReference type="ARBA" id="ARBA00011881"/>
    </source>
</evidence>
<evidence type="ECO:0000256" key="9">
    <source>
        <dbReference type="ARBA" id="ARBA00022946"/>
    </source>
</evidence>
<dbReference type="FunFam" id="3.40.640.10:FF:000055">
    <property type="entry name" value="Alanine--glyoxylate aminotransferase 2, mitochondrial"/>
    <property type="match status" value="1"/>
</dbReference>
<comment type="catalytic activity">
    <reaction evidence="33">
        <text>2-oxohexanoate + N(omega),N(omega)-dimethyl-L-arginine = L-2-aminohexanoate + 5-(3,3-dimethylguanidino)-2-oxopentanoate</text>
        <dbReference type="Rhea" id="RHEA:77363"/>
        <dbReference type="ChEBI" id="CHEBI:35177"/>
        <dbReference type="ChEBI" id="CHEBI:58326"/>
        <dbReference type="ChEBI" id="CHEBI:58455"/>
        <dbReference type="ChEBI" id="CHEBI:197301"/>
    </reaction>
</comment>
<dbReference type="Proteomes" id="UP000015101">
    <property type="component" value="Unassembled WGS sequence"/>
</dbReference>
<comment type="catalytic activity">
    <reaction evidence="35">
        <text>N(omega)-methyl-L-arginine + glyoxylate = 5-(3-methylguanidino)-2-oxopentanoate + glycine</text>
        <dbReference type="Rhea" id="RHEA:77323"/>
        <dbReference type="ChEBI" id="CHEBI:36655"/>
        <dbReference type="ChEBI" id="CHEBI:57305"/>
        <dbReference type="ChEBI" id="CHEBI:114953"/>
        <dbReference type="ChEBI" id="CHEBI:197314"/>
    </reaction>
</comment>